<evidence type="ECO:0000313" key="2">
    <source>
        <dbReference type="Proteomes" id="UP001278500"/>
    </source>
</evidence>
<comment type="caution">
    <text evidence="1">The sequence shown here is derived from an EMBL/GenBank/DDBJ whole genome shotgun (WGS) entry which is preliminary data.</text>
</comment>
<dbReference type="GeneID" id="87858608"/>
<proteinExistence type="predicted"/>
<dbReference type="RefSeq" id="XP_062683565.1">
    <property type="nucleotide sequence ID" value="XM_062821454.1"/>
</dbReference>
<evidence type="ECO:0000313" key="1">
    <source>
        <dbReference type="EMBL" id="KAK3348483.1"/>
    </source>
</evidence>
<reference evidence="1" key="1">
    <citation type="journal article" date="2023" name="Mol. Phylogenet. Evol.">
        <title>Genome-scale phylogeny and comparative genomics of the fungal order Sordariales.</title>
        <authorList>
            <person name="Hensen N."/>
            <person name="Bonometti L."/>
            <person name="Westerberg I."/>
            <person name="Brannstrom I.O."/>
            <person name="Guillou S."/>
            <person name="Cros-Aarteil S."/>
            <person name="Calhoun S."/>
            <person name="Haridas S."/>
            <person name="Kuo A."/>
            <person name="Mondo S."/>
            <person name="Pangilinan J."/>
            <person name="Riley R."/>
            <person name="LaButti K."/>
            <person name="Andreopoulos B."/>
            <person name="Lipzen A."/>
            <person name="Chen C."/>
            <person name="Yan M."/>
            <person name="Daum C."/>
            <person name="Ng V."/>
            <person name="Clum A."/>
            <person name="Steindorff A."/>
            <person name="Ohm R.A."/>
            <person name="Martin F."/>
            <person name="Silar P."/>
            <person name="Natvig D.O."/>
            <person name="Lalanne C."/>
            <person name="Gautier V."/>
            <person name="Ament-Velasquez S.L."/>
            <person name="Kruys A."/>
            <person name="Hutchinson M.I."/>
            <person name="Powell A.J."/>
            <person name="Barry K."/>
            <person name="Miller A.N."/>
            <person name="Grigoriev I.V."/>
            <person name="Debuchy R."/>
            <person name="Gladieux P."/>
            <person name="Hiltunen Thoren M."/>
            <person name="Johannesson H."/>
        </authorList>
    </citation>
    <scope>NUCLEOTIDE SEQUENCE</scope>
    <source>
        <strain evidence="1">CBS 560.94</strain>
    </source>
</reference>
<dbReference type="Gene3D" id="3.40.50.1820">
    <property type="entry name" value="alpha/beta hydrolase"/>
    <property type="match status" value="1"/>
</dbReference>
<dbReference type="AlphaFoldDB" id="A0AAE0JIE4"/>
<name>A0AAE0JIE4_9PEZI</name>
<protein>
    <submittedName>
        <fullName evidence="1">Uncharacterized protein</fullName>
    </submittedName>
</protein>
<accession>A0AAE0JIE4</accession>
<keyword evidence="2" id="KW-1185">Reference proteome</keyword>
<dbReference type="Proteomes" id="UP001278500">
    <property type="component" value="Unassembled WGS sequence"/>
</dbReference>
<organism evidence="1 2">
    <name type="scientific">Neurospora tetraspora</name>
    <dbReference type="NCBI Taxonomy" id="94610"/>
    <lineage>
        <taxon>Eukaryota</taxon>
        <taxon>Fungi</taxon>
        <taxon>Dikarya</taxon>
        <taxon>Ascomycota</taxon>
        <taxon>Pezizomycotina</taxon>
        <taxon>Sordariomycetes</taxon>
        <taxon>Sordariomycetidae</taxon>
        <taxon>Sordariales</taxon>
        <taxon>Sordariaceae</taxon>
        <taxon>Neurospora</taxon>
    </lineage>
</organism>
<sequence>MPSVLSKQEEICQTHSRCWQAGGTETAAGCDLPTIAYDPEKQFPITHSVIVLHDLPGNNDMLERFAREIFNKDAELTQVTRPDSLRRNFPTFRWIFAARTQEARTILGHREEMRPRWARHTPLPDVMIVFDSVLAIVEAEEVRYSAAKVPNPRSRIFLAGLGNGFNIASKLFFREPQAVGGLGGLIGLAGIFWMPNLPYLMAVARDFGPDSDNDNEKCRQFLKALRALYRGRQSHQSQNTASTEATSQDHVSLVRKLRETPIFLAYDPYLDGIDIKEAVWMSMLLQHVLRFKQVQYHDYTPETAPGHLTDTLWQRMLADIVAFLKSRSTQPS</sequence>
<gene>
    <name evidence="1" type="ORF">B0H65DRAFT_177004</name>
</gene>
<reference evidence="1" key="2">
    <citation type="submission" date="2023-06" db="EMBL/GenBank/DDBJ databases">
        <authorList>
            <consortium name="Lawrence Berkeley National Laboratory"/>
            <person name="Haridas S."/>
            <person name="Hensen N."/>
            <person name="Bonometti L."/>
            <person name="Westerberg I."/>
            <person name="Brannstrom I.O."/>
            <person name="Guillou S."/>
            <person name="Cros-Aarteil S."/>
            <person name="Calhoun S."/>
            <person name="Kuo A."/>
            <person name="Mondo S."/>
            <person name="Pangilinan J."/>
            <person name="Riley R."/>
            <person name="Labutti K."/>
            <person name="Andreopoulos B."/>
            <person name="Lipzen A."/>
            <person name="Chen C."/>
            <person name="Yanf M."/>
            <person name="Daum C."/>
            <person name="Ng V."/>
            <person name="Clum A."/>
            <person name="Steindorff A."/>
            <person name="Ohm R."/>
            <person name="Martin F."/>
            <person name="Silar P."/>
            <person name="Natvig D."/>
            <person name="Lalanne C."/>
            <person name="Gautier V."/>
            <person name="Ament-Velasquez S.L."/>
            <person name="Kruys A."/>
            <person name="Hutchinson M.I."/>
            <person name="Powell A.J."/>
            <person name="Barry K."/>
            <person name="Miller A.N."/>
            <person name="Grigoriev I.V."/>
            <person name="Debuchy R."/>
            <person name="Gladieux P."/>
            <person name="Thoren M.H."/>
            <person name="Johannesson H."/>
        </authorList>
    </citation>
    <scope>NUCLEOTIDE SEQUENCE</scope>
    <source>
        <strain evidence="1">CBS 560.94</strain>
    </source>
</reference>
<dbReference type="InterPro" id="IPR029058">
    <property type="entry name" value="AB_hydrolase_fold"/>
</dbReference>
<dbReference type="SUPFAM" id="SSF53474">
    <property type="entry name" value="alpha/beta-Hydrolases"/>
    <property type="match status" value="1"/>
</dbReference>
<dbReference type="EMBL" id="JAUEPP010000003">
    <property type="protein sequence ID" value="KAK3348483.1"/>
    <property type="molecule type" value="Genomic_DNA"/>
</dbReference>